<dbReference type="GO" id="GO:0016627">
    <property type="term" value="F:oxidoreductase activity, acting on the CH-CH group of donors"/>
    <property type="evidence" value="ECO:0007669"/>
    <property type="project" value="TreeGrafter"/>
</dbReference>
<accession>A0A6J6PD26</accession>
<dbReference type="GO" id="GO:0005829">
    <property type="term" value="C:cytosol"/>
    <property type="evidence" value="ECO:0007669"/>
    <property type="project" value="TreeGrafter"/>
</dbReference>
<keyword evidence="1" id="KW-0560">Oxidoreductase</keyword>
<name>A0A6J6PD26_9ZZZZ</name>
<dbReference type="AlphaFoldDB" id="A0A6J6PD26"/>
<dbReference type="EMBL" id="CAEZXZ010000025">
    <property type="protein sequence ID" value="CAB4696719.1"/>
    <property type="molecule type" value="Genomic_DNA"/>
</dbReference>
<evidence type="ECO:0000256" key="1">
    <source>
        <dbReference type="ARBA" id="ARBA00023002"/>
    </source>
</evidence>
<evidence type="ECO:0000313" key="2">
    <source>
        <dbReference type="EMBL" id="CAB4696719.1"/>
    </source>
</evidence>
<protein>
    <submittedName>
        <fullName evidence="2">Unannotated protein</fullName>
    </submittedName>
</protein>
<sequence>MDNNRALNLISGPWDESSVRQFIAASIIPLRLATNGKTNPLVQSLWFLFADDAIWFCTQHDAVVAKRLRKDPHCAFEISADQPPYRGIRGSGRAELIAPAAAELLPKLLDRYSISHNSQLAAWLLSRVDQEVAVRIDNLSITSWDYSSRM</sequence>
<dbReference type="PANTHER" id="PTHR35176:SF6">
    <property type="entry name" value="HEME OXYGENASE HI_0854-RELATED"/>
    <property type="match status" value="1"/>
</dbReference>
<dbReference type="GO" id="GO:0070967">
    <property type="term" value="F:coenzyme F420 binding"/>
    <property type="evidence" value="ECO:0007669"/>
    <property type="project" value="TreeGrafter"/>
</dbReference>
<proteinExistence type="predicted"/>
<dbReference type="InterPro" id="IPR052019">
    <property type="entry name" value="F420H2_bilvrd_red/Heme_oxyg"/>
</dbReference>
<reference evidence="2" key="1">
    <citation type="submission" date="2020-05" db="EMBL/GenBank/DDBJ databases">
        <authorList>
            <person name="Chiriac C."/>
            <person name="Salcher M."/>
            <person name="Ghai R."/>
            <person name="Kavagutti S V."/>
        </authorList>
    </citation>
    <scope>NUCLEOTIDE SEQUENCE</scope>
</reference>
<organism evidence="2">
    <name type="scientific">freshwater metagenome</name>
    <dbReference type="NCBI Taxonomy" id="449393"/>
    <lineage>
        <taxon>unclassified sequences</taxon>
        <taxon>metagenomes</taxon>
        <taxon>ecological metagenomes</taxon>
    </lineage>
</organism>
<gene>
    <name evidence="2" type="ORF">UFOPK2625_00284</name>
</gene>
<dbReference type="SUPFAM" id="SSF50475">
    <property type="entry name" value="FMN-binding split barrel"/>
    <property type="match status" value="1"/>
</dbReference>
<dbReference type="InterPro" id="IPR012349">
    <property type="entry name" value="Split_barrel_FMN-bd"/>
</dbReference>
<dbReference type="PANTHER" id="PTHR35176">
    <property type="entry name" value="HEME OXYGENASE HI_0854-RELATED"/>
    <property type="match status" value="1"/>
</dbReference>
<dbReference type="Gene3D" id="2.30.110.10">
    <property type="entry name" value="Electron Transport, Fmn-binding Protein, Chain A"/>
    <property type="match status" value="1"/>
</dbReference>